<proteinExistence type="predicted"/>
<dbReference type="Pfam" id="PF20151">
    <property type="entry name" value="DUF6533"/>
    <property type="match status" value="1"/>
</dbReference>
<feature type="transmembrane region" description="Helical" evidence="1">
    <location>
        <begin position="117"/>
        <end position="141"/>
    </location>
</feature>
<accession>A0A165F8S3</accession>
<dbReference type="InParanoid" id="A0A165F8S3"/>
<keyword evidence="4" id="KW-1185">Reference proteome</keyword>
<name>A0A165F8S3_EXIGL</name>
<evidence type="ECO:0000256" key="1">
    <source>
        <dbReference type="SAM" id="Phobius"/>
    </source>
</evidence>
<sequence length="148" mass="16924">MVVHHLDSIAYVKVVAFVWYHWDAILTLGDEVDFIWRRGWTSRSTWSIGLFLLRRRSARGIFNFSSPLKEEEQALTLRLGRCHLLASLNSSGSFVLAFLVSIILQSRIYVMYQRSRLILISNGILCLLAALISALIITLFFPARHEGT</sequence>
<gene>
    <name evidence="3" type="ORF">EXIGLDRAFT_696573</name>
</gene>
<dbReference type="AlphaFoldDB" id="A0A165F8S3"/>
<keyword evidence="1" id="KW-0812">Transmembrane</keyword>
<dbReference type="Proteomes" id="UP000077266">
    <property type="component" value="Unassembled WGS sequence"/>
</dbReference>
<dbReference type="EMBL" id="KV426096">
    <property type="protein sequence ID" value="KZV88591.1"/>
    <property type="molecule type" value="Genomic_DNA"/>
</dbReference>
<feature type="transmembrane region" description="Helical" evidence="1">
    <location>
        <begin position="84"/>
        <end position="105"/>
    </location>
</feature>
<organism evidence="3 4">
    <name type="scientific">Exidia glandulosa HHB12029</name>
    <dbReference type="NCBI Taxonomy" id="1314781"/>
    <lineage>
        <taxon>Eukaryota</taxon>
        <taxon>Fungi</taxon>
        <taxon>Dikarya</taxon>
        <taxon>Basidiomycota</taxon>
        <taxon>Agaricomycotina</taxon>
        <taxon>Agaricomycetes</taxon>
        <taxon>Auriculariales</taxon>
        <taxon>Exidiaceae</taxon>
        <taxon>Exidia</taxon>
    </lineage>
</organism>
<keyword evidence="1" id="KW-1133">Transmembrane helix</keyword>
<dbReference type="OrthoDB" id="2629615at2759"/>
<reference evidence="3 4" key="1">
    <citation type="journal article" date="2016" name="Mol. Biol. Evol.">
        <title>Comparative Genomics of Early-Diverging Mushroom-Forming Fungi Provides Insights into the Origins of Lignocellulose Decay Capabilities.</title>
        <authorList>
            <person name="Nagy L.G."/>
            <person name="Riley R."/>
            <person name="Tritt A."/>
            <person name="Adam C."/>
            <person name="Daum C."/>
            <person name="Floudas D."/>
            <person name="Sun H."/>
            <person name="Yadav J.S."/>
            <person name="Pangilinan J."/>
            <person name="Larsson K.H."/>
            <person name="Matsuura K."/>
            <person name="Barry K."/>
            <person name="Labutti K."/>
            <person name="Kuo R."/>
            <person name="Ohm R.A."/>
            <person name="Bhattacharya S.S."/>
            <person name="Shirouzu T."/>
            <person name="Yoshinaga Y."/>
            <person name="Martin F.M."/>
            <person name="Grigoriev I.V."/>
            <person name="Hibbett D.S."/>
        </authorList>
    </citation>
    <scope>NUCLEOTIDE SEQUENCE [LARGE SCALE GENOMIC DNA]</scope>
    <source>
        <strain evidence="3 4">HHB12029</strain>
    </source>
</reference>
<dbReference type="InterPro" id="IPR045340">
    <property type="entry name" value="DUF6533"/>
</dbReference>
<feature type="domain" description="DUF6533" evidence="2">
    <location>
        <begin position="11"/>
        <end position="43"/>
    </location>
</feature>
<evidence type="ECO:0000313" key="4">
    <source>
        <dbReference type="Proteomes" id="UP000077266"/>
    </source>
</evidence>
<keyword evidence="1" id="KW-0472">Membrane</keyword>
<evidence type="ECO:0000259" key="2">
    <source>
        <dbReference type="Pfam" id="PF20151"/>
    </source>
</evidence>
<evidence type="ECO:0000313" key="3">
    <source>
        <dbReference type="EMBL" id="KZV88591.1"/>
    </source>
</evidence>
<protein>
    <recommendedName>
        <fullName evidence="2">DUF6533 domain-containing protein</fullName>
    </recommendedName>
</protein>